<feature type="transmembrane region" description="Helical" evidence="6">
    <location>
        <begin position="159"/>
        <end position="179"/>
    </location>
</feature>
<comment type="caution">
    <text evidence="8">The sequence shown here is derived from an EMBL/GenBank/DDBJ whole genome shotgun (WGS) entry which is preliminary data.</text>
</comment>
<dbReference type="EMBL" id="AMGV01000002">
    <property type="protein sequence ID" value="KEF61938.1"/>
    <property type="molecule type" value="Genomic_DNA"/>
</dbReference>
<feature type="transmembrane region" description="Helical" evidence="6">
    <location>
        <begin position="99"/>
        <end position="121"/>
    </location>
</feature>
<feature type="transmembrane region" description="Helical" evidence="6">
    <location>
        <begin position="360"/>
        <end position="381"/>
    </location>
</feature>
<name>A0A072PRI2_9EURO</name>
<evidence type="ECO:0000256" key="4">
    <source>
        <dbReference type="ARBA" id="ARBA00022989"/>
    </source>
</evidence>
<dbReference type="FunFam" id="1.20.1250.20:FF:000013">
    <property type="entry name" value="MFS general substrate transporter"/>
    <property type="match status" value="1"/>
</dbReference>
<dbReference type="Pfam" id="PF07690">
    <property type="entry name" value="MFS_1"/>
    <property type="match status" value="1"/>
</dbReference>
<dbReference type="SUPFAM" id="SSF103473">
    <property type="entry name" value="MFS general substrate transporter"/>
    <property type="match status" value="1"/>
</dbReference>
<evidence type="ECO:0000256" key="3">
    <source>
        <dbReference type="ARBA" id="ARBA00022692"/>
    </source>
</evidence>
<dbReference type="HOGENOM" id="CLU_001265_0_6_1"/>
<comment type="subcellular location">
    <subcellularLocation>
        <location evidence="1">Membrane</location>
        <topology evidence="1">Multi-pass membrane protein</topology>
    </subcellularLocation>
</comment>
<evidence type="ECO:0000256" key="6">
    <source>
        <dbReference type="SAM" id="Phobius"/>
    </source>
</evidence>
<dbReference type="AlphaFoldDB" id="A0A072PRI2"/>
<feature type="transmembrane region" description="Helical" evidence="6">
    <location>
        <begin position="387"/>
        <end position="408"/>
    </location>
</feature>
<keyword evidence="4 6" id="KW-1133">Transmembrane helix</keyword>
<dbReference type="FunFam" id="1.20.1250.20:FF:000057">
    <property type="entry name" value="MFS general substrate transporter"/>
    <property type="match status" value="1"/>
</dbReference>
<dbReference type="GO" id="GO:0016020">
    <property type="term" value="C:membrane"/>
    <property type="evidence" value="ECO:0007669"/>
    <property type="project" value="UniProtKB-SubCell"/>
</dbReference>
<feature type="transmembrane region" description="Helical" evidence="6">
    <location>
        <begin position="58"/>
        <end position="75"/>
    </location>
</feature>
<feature type="domain" description="Major facilitator superfamily (MFS) profile" evidence="7">
    <location>
        <begin position="62"/>
        <end position="483"/>
    </location>
</feature>
<dbReference type="Proteomes" id="UP000027920">
    <property type="component" value="Unassembled WGS sequence"/>
</dbReference>
<dbReference type="PROSITE" id="PS50850">
    <property type="entry name" value="MFS"/>
    <property type="match status" value="1"/>
</dbReference>
<keyword evidence="9" id="KW-1185">Reference proteome</keyword>
<dbReference type="Gene3D" id="1.20.1250.20">
    <property type="entry name" value="MFS general substrate transporter like domains"/>
    <property type="match status" value="1"/>
</dbReference>
<evidence type="ECO:0000256" key="2">
    <source>
        <dbReference type="ARBA" id="ARBA00022448"/>
    </source>
</evidence>
<dbReference type="PANTHER" id="PTHR43791">
    <property type="entry name" value="PERMEASE-RELATED"/>
    <property type="match status" value="1"/>
</dbReference>
<evidence type="ECO:0000313" key="9">
    <source>
        <dbReference type="Proteomes" id="UP000027920"/>
    </source>
</evidence>
<protein>
    <recommendedName>
        <fullName evidence="7">Major facilitator superfamily (MFS) profile domain-containing protein</fullName>
    </recommendedName>
</protein>
<evidence type="ECO:0000256" key="5">
    <source>
        <dbReference type="ARBA" id="ARBA00023136"/>
    </source>
</evidence>
<evidence type="ECO:0000256" key="1">
    <source>
        <dbReference type="ARBA" id="ARBA00004141"/>
    </source>
</evidence>
<keyword evidence="2" id="KW-0813">Transport</keyword>
<keyword evidence="3 6" id="KW-0812">Transmembrane</keyword>
<dbReference type="OrthoDB" id="2250022at2759"/>
<feature type="transmembrane region" description="Helical" evidence="6">
    <location>
        <begin position="298"/>
        <end position="317"/>
    </location>
</feature>
<sequence>MDGNIPATAKDDKEIEVVASNVGSISPGKSQALQPPEYVRQMSPEERQKAEAALRKKIDLRLMPMIVIMYILNYLDRNNIAAARLAGMEKELNLSSTEYLTAVSILFAGYTVMQVPSNIFLNKIGKPALYLPTAMIIWGTISTATGATQNFTGLLVCRLFLGIIEAAFFPGCIYFLSCWYTRTELGFRTAILYSGALISGAFSGLIAAGIVDGMDGVHGLLAWRWLFIIEGAITVAIAVCGYFILPNFPRTTKWLSEEEIQLAVWRLEEDVGEDDWIDSKQQSLWHGLVLALTDAKTYTFVTMLFGITVSGGVTLVFPTVVSTLGYSRIPTLLLTVPPYVLCTITSLLNAWHADRSGERYLHIAIPCVFTAIGNIILATTTGLGPRYFAIMVIIPGIYTGYVVILAWISNSIPRPPAKRAAAIAFISGSSQTASIWTSYMYPTSAGPKFTVAYSVNTAAAILVILAATCLRVILVRLNRKLDRGIHVADAINAHTDTAESGIPAVGAQRGFRFRV</sequence>
<evidence type="ECO:0000259" key="7">
    <source>
        <dbReference type="PROSITE" id="PS50850"/>
    </source>
</evidence>
<dbReference type="InterPro" id="IPR011701">
    <property type="entry name" value="MFS"/>
</dbReference>
<feature type="transmembrane region" description="Helical" evidence="6">
    <location>
        <begin position="191"/>
        <end position="211"/>
    </location>
</feature>
<keyword evidence="5 6" id="KW-0472">Membrane</keyword>
<accession>A0A072PRI2</accession>
<feature type="transmembrane region" description="Helical" evidence="6">
    <location>
        <begin position="223"/>
        <end position="245"/>
    </location>
</feature>
<dbReference type="RefSeq" id="XP_013264528.1">
    <property type="nucleotide sequence ID" value="XM_013409074.1"/>
</dbReference>
<gene>
    <name evidence="8" type="ORF">A1O9_03510</name>
</gene>
<dbReference type="PANTHER" id="PTHR43791:SF92">
    <property type="entry name" value="AGL026WP"/>
    <property type="match status" value="1"/>
</dbReference>
<dbReference type="InterPro" id="IPR036259">
    <property type="entry name" value="MFS_trans_sf"/>
</dbReference>
<reference evidence="8 9" key="1">
    <citation type="submission" date="2013-03" db="EMBL/GenBank/DDBJ databases">
        <title>The Genome Sequence of Exophiala aquamarina CBS 119918.</title>
        <authorList>
            <consortium name="The Broad Institute Genomics Platform"/>
            <person name="Cuomo C."/>
            <person name="de Hoog S."/>
            <person name="Gorbushina A."/>
            <person name="Walker B."/>
            <person name="Young S.K."/>
            <person name="Zeng Q."/>
            <person name="Gargeya S."/>
            <person name="Fitzgerald M."/>
            <person name="Haas B."/>
            <person name="Abouelleil A."/>
            <person name="Allen A.W."/>
            <person name="Alvarado L."/>
            <person name="Arachchi H.M."/>
            <person name="Berlin A.M."/>
            <person name="Chapman S.B."/>
            <person name="Gainer-Dewar J."/>
            <person name="Goldberg J."/>
            <person name="Griggs A."/>
            <person name="Gujja S."/>
            <person name="Hansen M."/>
            <person name="Howarth C."/>
            <person name="Imamovic A."/>
            <person name="Ireland A."/>
            <person name="Larimer J."/>
            <person name="McCowan C."/>
            <person name="Murphy C."/>
            <person name="Pearson M."/>
            <person name="Poon T.W."/>
            <person name="Priest M."/>
            <person name="Roberts A."/>
            <person name="Saif S."/>
            <person name="Shea T."/>
            <person name="Sisk P."/>
            <person name="Sykes S."/>
            <person name="Wortman J."/>
            <person name="Nusbaum C."/>
            <person name="Birren B."/>
        </authorList>
    </citation>
    <scope>NUCLEOTIDE SEQUENCE [LARGE SCALE GENOMIC DNA]</scope>
    <source>
        <strain evidence="8 9">CBS 119918</strain>
    </source>
</reference>
<feature type="transmembrane region" description="Helical" evidence="6">
    <location>
        <begin position="451"/>
        <end position="474"/>
    </location>
</feature>
<evidence type="ECO:0000313" key="8">
    <source>
        <dbReference type="EMBL" id="KEF61938.1"/>
    </source>
</evidence>
<dbReference type="InterPro" id="IPR020846">
    <property type="entry name" value="MFS_dom"/>
</dbReference>
<dbReference type="GeneID" id="25278444"/>
<feature type="transmembrane region" description="Helical" evidence="6">
    <location>
        <begin position="128"/>
        <end position="147"/>
    </location>
</feature>
<organism evidence="8 9">
    <name type="scientific">Exophiala aquamarina CBS 119918</name>
    <dbReference type="NCBI Taxonomy" id="1182545"/>
    <lineage>
        <taxon>Eukaryota</taxon>
        <taxon>Fungi</taxon>
        <taxon>Dikarya</taxon>
        <taxon>Ascomycota</taxon>
        <taxon>Pezizomycotina</taxon>
        <taxon>Eurotiomycetes</taxon>
        <taxon>Chaetothyriomycetidae</taxon>
        <taxon>Chaetothyriales</taxon>
        <taxon>Herpotrichiellaceae</taxon>
        <taxon>Exophiala</taxon>
    </lineage>
</organism>
<proteinExistence type="predicted"/>
<dbReference type="GO" id="GO:0022857">
    <property type="term" value="F:transmembrane transporter activity"/>
    <property type="evidence" value="ECO:0007669"/>
    <property type="project" value="InterPro"/>
</dbReference>
<feature type="transmembrane region" description="Helical" evidence="6">
    <location>
        <begin position="420"/>
        <end position="439"/>
    </location>
</feature>
<feature type="transmembrane region" description="Helical" evidence="6">
    <location>
        <begin position="329"/>
        <end position="348"/>
    </location>
</feature>
<dbReference type="VEuPathDB" id="FungiDB:A1O9_03510"/>